<dbReference type="Pfam" id="PF12708">
    <property type="entry name" value="Pect-lyase_RHGA_epim"/>
    <property type="match status" value="2"/>
</dbReference>
<keyword evidence="1" id="KW-0732">Signal</keyword>
<dbReference type="SUPFAM" id="SSF51126">
    <property type="entry name" value="Pectin lyase-like"/>
    <property type="match status" value="2"/>
</dbReference>
<dbReference type="InterPro" id="IPR011050">
    <property type="entry name" value="Pectin_lyase_fold/virulence"/>
</dbReference>
<gene>
    <name evidence="3" type="ORF">AJ79_06859</name>
</gene>
<evidence type="ECO:0000256" key="1">
    <source>
        <dbReference type="SAM" id="SignalP"/>
    </source>
</evidence>
<dbReference type="FunFam" id="2.160.20.10:FF:000049">
    <property type="entry name" value="Putative exo-beta-1,3-glucanase"/>
    <property type="match status" value="1"/>
</dbReference>
<protein>
    <recommendedName>
        <fullName evidence="2">Rhamnogalacturonase A/B/Epimerase-like pectate lyase domain-containing protein</fullName>
    </recommendedName>
</protein>
<dbReference type="InterPro" id="IPR012334">
    <property type="entry name" value="Pectin_lyas_fold"/>
</dbReference>
<dbReference type="InterPro" id="IPR024535">
    <property type="entry name" value="RHGA/B-epi-like_pectate_lyase"/>
</dbReference>
<feature type="chain" id="PRO_5012609054" description="Rhamnogalacturonase A/B/Epimerase-like pectate lyase domain-containing protein" evidence="1">
    <location>
        <begin position="20"/>
        <end position="788"/>
    </location>
</feature>
<dbReference type="CDD" id="cd23668">
    <property type="entry name" value="GH55_beta13glucanase-like"/>
    <property type="match status" value="1"/>
</dbReference>
<feature type="signal peptide" evidence="1">
    <location>
        <begin position="1"/>
        <end position="19"/>
    </location>
</feature>
<dbReference type="Proteomes" id="UP000223968">
    <property type="component" value="Unassembled WGS sequence"/>
</dbReference>
<dbReference type="Gene3D" id="2.160.20.10">
    <property type="entry name" value="Single-stranded right-handed beta-helix, Pectin lyase-like"/>
    <property type="match status" value="2"/>
</dbReference>
<dbReference type="STRING" id="1447875.A0A2B7X9C4"/>
<proteinExistence type="predicted"/>
<evidence type="ECO:0000313" key="3">
    <source>
        <dbReference type="EMBL" id="PGH05248.1"/>
    </source>
</evidence>
<dbReference type="GO" id="GO:0004650">
    <property type="term" value="F:polygalacturonase activity"/>
    <property type="evidence" value="ECO:0007669"/>
    <property type="project" value="InterPro"/>
</dbReference>
<evidence type="ECO:0000259" key="2">
    <source>
        <dbReference type="Pfam" id="PF12708"/>
    </source>
</evidence>
<feature type="domain" description="Rhamnogalacturonase A/B/Epimerase-like pectate lyase" evidence="2">
    <location>
        <begin position="415"/>
        <end position="474"/>
    </location>
</feature>
<evidence type="ECO:0000313" key="4">
    <source>
        <dbReference type="Proteomes" id="UP000223968"/>
    </source>
</evidence>
<dbReference type="PANTHER" id="PTHR33928:SF2">
    <property type="entry name" value="PECTATE LYASE SUPERFAMILY PROTEIN DOMAIN-CONTAINING PROTEIN-RELATED"/>
    <property type="match status" value="1"/>
</dbReference>
<comment type="caution">
    <text evidence="3">The sequence shown here is derived from an EMBL/GenBank/DDBJ whole genome shotgun (WGS) entry which is preliminary data.</text>
</comment>
<dbReference type="OrthoDB" id="1046782at2759"/>
<name>A0A2B7X9C4_9EURO</name>
<organism evidence="3 4">
    <name type="scientific">Helicocarpus griseus UAMH5409</name>
    <dbReference type="NCBI Taxonomy" id="1447875"/>
    <lineage>
        <taxon>Eukaryota</taxon>
        <taxon>Fungi</taxon>
        <taxon>Dikarya</taxon>
        <taxon>Ascomycota</taxon>
        <taxon>Pezizomycotina</taxon>
        <taxon>Eurotiomycetes</taxon>
        <taxon>Eurotiomycetidae</taxon>
        <taxon>Onygenales</taxon>
        <taxon>Ajellomycetaceae</taxon>
        <taxon>Helicocarpus</taxon>
    </lineage>
</organism>
<dbReference type="InterPro" id="IPR039279">
    <property type="entry name" value="QRT3-like"/>
</dbReference>
<sequence>MKLYNLLIAAAACVAASESRSILRSRDAEPGKGRDALKFPASTLTPSSQKYWYEEIEKQGTSPFLEGGEDFKIYRNVQDYGASGNGSDATAAIQAAIDDGGRCGGGNCGGYTGRQAIVYIPGGTYLISDTIRLHVGTELRGDPLNMPVLKAESALDPLVRGFDPELVPTTTFMISIRNIIFDSTSVDPKSSMRLLDWAVSQTSTLINCVFNMPDSSEHVGVAQEGEPDTSNEGGGSPIIVSDLTFHGGRVGLLLNAQQCTLKGIRFVGCATGLEVKSVFAATFHGLEFDTCGTGVNMTKEDSVKGGVSFVDCSSTNSDVAIDAMFTGHGAGSAIIDNFANDEDKVTFQAGDIRLTGDVESYVMGNQYVDNSNDPFVNNFVSSEINITRPRALVERNGKYLVKAQPTYDQYNVSSFASVKDAGAKGDGRTDDTAAINKALQDNADCKITFFPHGVYIVTDTIVVPPGSRIVGEFMSMISGSGPNFGDIDHPRPVVQVGQKGDIGLSEMTDMLITIAEILPGAILLEVNMAGANPGDVSFHTTHLFIGGIAGSEVNQKCGTSPVDCKAGFMHMHLTNTSQAYIENMWAWTADHSLDGAGASGFIGTGRGILIEAIKGSWLMGVSPEHTDLYGTNIANAENVYNSFSQFETAYWQPWEPHPWTPNAAYHDPDFSNCDGDDNPQCRMGWPLRVSGSKGFMLYGTGFWAFFNTWDGSNYTGNCPGKYCQLNAVEVTNRTEGSYLFNINTKQIQNLVWGPGTDGSAQVLAEQAHNPGSWPAAGGILAAYLGFSD</sequence>
<feature type="domain" description="Rhamnogalacturonase A/B/Epimerase-like pectate lyase" evidence="2">
    <location>
        <begin position="74"/>
        <end position="296"/>
    </location>
</feature>
<dbReference type="AlphaFoldDB" id="A0A2B7X9C4"/>
<dbReference type="PANTHER" id="PTHR33928">
    <property type="entry name" value="POLYGALACTURONASE QRT3"/>
    <property type="match status" value="1"/>
</dbReference>
<reference evidence="3 4" key="1">
    <citation type="submission" date="2017-10" db="EMBL/GenBank/DDBJ databases">
        <title>Comparative genomics in systemic dimorphic fungi from Ajellomycetaceae.</title>
        <authorList>
            <person name="Munoz J.F."/>
            <person name="Mcewen J.G."/>
            <person name="Clay O.K."/>
            <person name="Cuomo C.A."/>
        </authorList>
    </citation>
    <scope>NUCLEOTIDE SEQUENCE [LARGE SCALE GENOMIC DNA]</scope>
    <source>
        <strain evidence="3 4">UAMH5409</strain>
    </source>
</reference>
<accession>A0A2B7X9C4</accession>
<dbReference type="EMBL" id="PDNB01000127">
    <property type="protein sequence ID" value="PGH05248.1"/>
    <property type="molecule type" value="Genomic_DNA"/>
</dbReference>
<keyword evidence="4" id="KW-1185">Reference proteome</keyword>